<evidence type="ECO:0000256" key="2">
    <source>
        <dbReference type="ARBA" id="ARBA00022857"/>
    </source>
</evidence>
<keyword evidence="2" id="KW-0521">NADP</keyword>
<reference evidence="4" key="1">
    <citation type="journal article" date="2020" name="Stud. Mycol.">
        <title>101 Dothideomycetes genomes: a test case for predicting lifestyles and emergence of pathogens.</title>
        <authorList>
            <person name="Haridas S."/>
            <person name="Albert R."/>
            <person name="Binder M."/>
            <person name="Bloem J."/>
            <person name="Labutti K."/>
            <person name="Salamov A."/>
            <person name="Andreopoulos B."/>
            <person name="Baker S."/>
            <person name="Barry K."/>
            <person name="Bills G."/>
            <person name="Bluhm B."/>
            <person name="Cannon C."/>
            <person name="Castanera R."/>
            <person name="Culley D."/>
            <person name="Daum C."/>
            <person name="Ezra D."/>
            <person name="Gonzalez J."/>
            <person name="Henrissat B."/>
            <person name="Kuo A."/>
            <person name="Liang C."/>
            <person name="Lipzen A."/>
            <person name="Lutzoni F."/>
            <person name="Magnuson J."/>
            <person name="Mondo S."/>
            <person name="Nolan M."/>
            <person name="Ohm R."/>
            <person name="Pangilinan J."/>
            <person name="Park H.-J."/>
            <person name="Ramirez L."/>
            <person name="Alfaro M."/>
            <person name="Sun H."/>
            <person name="Tritt A."/>
            <person name="Yoshinaga Y."/>
            <person name="Zwiers L.-H."/>
            <person name="Turgeon B."/>
            <person name="Goodwin S."/>
            <person name="Spatafora J."/>
            <person name="Crous P."/>
            <person name="Grigoriev I."/>
        </authorList>
    </citation>
    <scope>NUCLEOTIDE SEQUENCE</scope>
    <source>
        <strain evidence="4">CBS 115976</strain>
    </source>
</reference>
<evidence type="ECO:0000256" key="1">
    <source>
        <dbReference type="ARBA" id="ARBA00006484"/>
    </source>
</evidence>
<dbReference type="Pfam" id="PF13561">
    <property type="entry name" value="adh_short_C2"/>
    <property type="match status" value="1"/>
</dbReference>
<accession>A0A6A6U0P2</accession>
<evidence type="ECO:0000313" key="5">
    <source>
        <dbReference type="Proteomes" id="UP000799302"/>
    </source>
</evidence>
<dbReference type="Proteomes" id="UP000799302">
    <property type="component" value="Unassembled WGS sequence"/>
</dbReference>
<gene>
    <name evidence="4" type="ORF">BT63DRAFT_481692</name>
</gene>
<proteinExistence type="inferred from homology"/>
<dbReference type="SUPFAM" id="SSF51735">
    <property type="entry name" value="NAD(P)-binding Rossmann-fold domains"/>
    <property type="match status" value="1"/>
</dbReference>
<comment type="similarity">
    <text evidence="1">Belongs to the short-chain dehydrogenases/reductases (SDR) family.</text>
</comment>
<name>A0A6A6U0P2_9PEZI</name>
<organism evidence="4 5">
    <name type="scientific">Microthyrium microscopicum</name>
    <dbReference type="NCBI Taxonomy" id="703497"/>
    <lineage>
        <taxon>Eukaryota</taxon>
        <taxon>Fungi</taxon>
        <taxon>Dikarya</taxon>
        <taxon>Ascomycota</taxon>
        <taxon>Pezizomycotina</taxon>
        <taxon>Dothideomycetes</taxon>
        <taxon>Dothideomycetes incertae sedis</taxon>
        <taxon>Microthyriales</taxon>
        <taxon>Microthyriaceae</taxon>
        <taxon>Microthyrium</taxon>
    </lineage>
</organism>
<evidence type="ECO:0000313" key="4">
    <source>
        <dbReference type="EMBL" id="KAF2665865.1"/>
    </source>
</evidence>
<dbReference type="PRINTS" id="PR00081">
    <property type="entry name" value="GDHRDH"/>
</dbReference>
<protein>
    <submittedName>
        <fullName evidence="4">NAD(P)-binding protein</fullName>
    </submittedName>
</protein>
<keyword evidence="3" id="KW-0560">Oxidoreductase</keyword>
<dbReference type="Gene3D" id="3.40.50.720">
    <property type="entry name" value="NAD(P)-binding Rossmann-like Domain"/>
    <property type="match status" value="1"/>
</dbReference>
<dbReference type="AlphaFoldDB" id="A0A6A6U0P2"/>
<evidence type="ECO:0000256" key="3">
    <source>
        <dbReference type="ARBA" id="ARBA00023002"/>
    </source>
</evidence>
<dbReference type="InterPro" id="IPR020904">
    <property type="entry name" value="Sc_DH/Rdtase_CS"/>
</dbReference>
<dbReference type="PANTHER" id="PTHR48107:SF7">
    <property type="entry name" value="RE15974P"/>
    <property type="match status" value="1"/>
</dbReference>
<dbReference type="InterPro" id="IPR002347">
    <property type="entry name" value="SDR_fam"/>
</dbReference>
<keyword evidence="5" id="KW-1185">Reference proteome</keyword>
<dbReference type="FunFam" id="3.40.50.720:FF:000084">
    <property type="entry name" value="Short-chain dehydrogenase reductase"/>
    <property type="match status" value="1"/>
</dbReference>
<dbReference type="PANTHER" id="PTHR48107">
    <property type="entry name" value="NADPH-DEPENDENT ALDEHYDE REDUCTASE-LIKE PROTEIN, CHLOROPLASTIC-RELATED"/>
    <property type="match status" value="1"/>
</dbReference>
<sequence length="246" mass="25979">MSLADKVILITGASKGIGAAIATRLAKDGASVIINYSSNPAPANALVKTLGEDHAIAVKADVSTIAGIEELIKCSIDRFGRIDAVIANAGVMPMRTVGNTTEEDFDKTFALNVKGPYFLVQKAVPHMKPGSRVIFVSTGVVHQSNVMPPYLLYASTKGAIEQMTKFMSKDLGTKGINVNAIAPGPTGTDLFFEGKSEEMLNMIKSQNPYNRLGSPEDIANATAFFCGSDSSWVNGQVLMANGGMMA</sequence>
<dbReference type="PROSITE" id="PS00061">
    <property type="entry name" value="ADH_SHORT"/>
    <property type="match status" value="1"/>
</dbReference>
<dbReference type="InterPro" id="IPR036291">
    <property type="entry name" value="NAD(P)-bd_dom_sf"/>
</dbReference>
<dbReference type="OrthoDB" id="47007at2759"/>
<dbReference type="EMBL" id="MU004239">
    <property type="protein sequence ID" value="KAF2665865.1"/>
    <property type="molecule type" value="Genomic_DNA"/>
</dbReference>
<dbReference type="GO" id="GO:0016614">
    <property type="term" value="F:oxidoreductase activity, acting on CH-OH group of donors"/>
    <property type="evidence" value="ECO:0007669"/>
    <property type="project" value="UniProtKB-ARBA"/>
</dbReference>